<dbReference type="EMBL" id="NBII01000002">
    <property type="protein sequence ID" value="PAV22026.1"/>
    <property type="molecule type" value="Genomic_DNA"/>
</dbReference>
<dbReference type="InterPro" id="IPR042241">
    <property type="entry name" value="GCP_C_sf"/>
</dbReference>
<dbReference type="STRING" id="2282107.A0A286UR04"/>
<evidence type="ECO:0000259" key="15">
    <source>
        <dbReference type="Pfam" id="PF04130"/>
    </source>
</evidence>
<feature type="domain" description="Gamma tubulin complex component C-terminal" evidence="15">
    <location>
        <begin position="290"/>
        <end position="712"/>
    </location>
</feature>
<dbReference type="GO" id="GO:0043015">
    <property type="term" value="F:gamma-tubulin binding"/>
    <property type="evidence" value="ECO:0007669"/>
    <property type="project" value="InterPro"/>
</dbReference>
<evidence type="ECO:0000256" key="6">
    <source>
        <dbReference type="ARBA" id="ARBA00022490"/>
    </source>
</evidence>
<evidence type="ECO:0000256" key="12">
    <source>
        <dbReference type="ARBA" id="ARBA00032535"/>
    </source>
</evidence>
<evidence type="ECO:0000313" key="18">
    <source>
        <dbReference type="Proteomes" id="UP000217199"/>
    </source>
</evidence>
<name>A0A286UR04_9AGAM</name>
<dbReference type="SUPFAM" id="SSF50324">
    <property type="entry name" value="Inorganic pyrophosphatase"/>
    <property type="match status" value="1"/>
</dbReference>
<comment type="caution">
    <text evidence="17">The sequence shown here is derived from an EMBL/GenBank/DDBJ whole genome shotgun (WGS) entry which is preliminary data.</text>
</comment>
<evidence type="ECO:0000256" key="11">
    <source>
        <dbReference type="ARBA" id="ARBA00023212"/>
    </source>
</evidence>
<comment type="similarity">
    <text evidence="4">Belongs to the TUBGCP family.</text>
</comment>
<comment type="catalytic activity">
    <reaction evidence="14">
        <text>diphosphate + H2O = 2 phosphate + H(+)</text>
        <dbReference type="Rhea" id="RHEA:24576"/>
        <dbReference type="ChEBI" id="CHEBI:15377"/>
        <dbReference type="ChEBI" id="CHEBI:15378"/>
        <dbReference type="ChEBI" id="CHEBI:33019"/>
        <dbReference type="ChEBI" id="CHEBI:43474"/>
        <dbReference type="EC" id="3.6.1.1"/>
    </reaction>
</comment>
<evidence type="ECO:0000256" key="9">
    <source>
        <dbReference type="ARBA" id="ARBA00022801"/>
    </source>
</evidence>
<dbReference type="CDD" id="cd00412">
    <property type="entry name" value="pyrophosphatase"/>
    <property type="match status" value="1"/>
</dbReference>
<dbReference type="InParanoid" id="A0A286UR04"/>
<dbReference type="FunFam" id="3.90.80.10:FF:000004">
    <property type="entry name" value="Inorganic pyrophosphatase"/>
    <property type="match status" value="1"/>
</dbReference>
<keyword evidence="7" id="KW-0493">Microtubule</keyword>
<dbReference type="GO" id="GO:0005816">
    <property type="term" value="C:spindle pole body"/>
    <property type="evidence" value="ECO:0007669"/>
    <property type="project" value="UniProtKB-ARBA"/>
</dbReference>
<dbReference type="AlphaFoldDB" id="A0A286UR04"/>
<keyword evidence="8" id="KW-0479">Metal-binding</keyword>
<sequence>MISEILLVLNGHESSLFSSDYKIHPDFVPLLHPGEQQCLESLGLIARRYKNIKKACSRISKSPSRYLCALCSKLNEILRDEYESLVVETESKILNKDVNFVGRGSFVPLSVVRATFAEWDSPLAALEALTSCLEATPSWPAGKLIDLLLSRSETGIARVSSLMSRLATAVQKIWMIQLQAFVVHGTLSTTEPLTSETYTINEESIPTCVSMSARDSMIYIGRAIGTVKALKWHRQIPSSLSLSHARLIDTVLPQDQHQFESIISQIRADISEWLWTNVLTMVDVEDAVDSLANYFLMQNGEFALSLLREIERLKQSRLSARSGPSSIIREQDLHLALLRASLGTSAQYDQSLSRIRFQLPTGPVRPIHSTFNVPNLSSSQSATDQTQFNDIILGFPLKMIYGISWPLDLFLQPSDLTIYAELFSFISSLRHVHTRIHSCWASMSNAQRARRRWTGLSEGGTADSEARKELLRCGWGVVRLMGWFMDVLLGYIMNDVVETEFRRLKSQLKTSGSAFPRRDSVSTIHSKQNSLAQSWSKESVGPSNLSHRLDFTTLRNLHSAYLEHLIHASLLTHPSLSATIRSIFEACEQFVGQVERWGDVLPGLLVEGSISSGGGDTVGRLVRERQGKVREVDRNIKGLLETFHEQLSSTTSQSFNVTDASKTMLMNATVVGNFSNSIRYSMSMRAKGARIERDGETRRHLERLLLRLDFNRMFSRPGYRESILPTESLAILKEGGLTARHLSSRSTHSSAFMSSSPYTPRIVGAPNTLDHRVFIQQNGNVISPFHDIPLFADQNNGILNMIVEVPRWTNAKMEISKEEPFNPIKQDIKRGKLRYVRNCFPHHGYIWNYGAFPQTWEDPAQMHPETKAKGDNDPLDVCEIGEQVGYVGQVKQVKVLGIMALLDEGETDWKVLVVDVQDPLASKLNDIEDVERHLPGLIRATNEWFRIYKIPDGKPENAFAFSGEAKNKKYATEIVHECHEAWRRLITGESPAKTASYDLSISNVTQENSPGLVRLNDPAYTSLPAEKREPPAPIDPSINKWFYISSAQV</sequence>
<keyword evidence="6" id="KW-0963">Cytoplasm</keyword>
<feature type="domain" description="Gamma tubulin complex component protein N-terminal" evidence="16">
    <location>
        <begin position="2"/>
        <end position="276"/>
    </location>
</feature>
<comment type="cofactor">
    <cofactor evidence="1">
        <name>Mg(2+)</name>
        <dbReference type="ChEBI" id="CHEBI:18420"/>
    </cofactor>
</comment>
<proteinExistence type="inferred from homology"/>
<evidence type="ECO:0000259" key="16">
    <source>
        <dbReference type="Pfam" id="PF17681"/>
    </source>
</evidence>
<dbReference type="EC" id="3.6.1.1" evidence="5"/>
<dbReference type="PANTHER" id="PTHR10286">
    <property type="entry name" value="INORGANIC PYROPHOSPHATASE"/>
    <property type="match status" value="1"/>
</dbReference>
<dbReference type="PROSITE" id="PS00387">
    <property type="entry name" value="PPASE"/>
    <property type="match status" value="1"/>
</dbReference>
<evidence type="ECO:0000256" key="13">
    <source>
        <dbReference type="ARBA" id="ARBA00040300"/>
    </source>
</evidence>
<dbReference type="Pfam" id="PF04130">
    <property type="entry name" value="GCP_C_terminal"/>
    <property type="match status" value="1"/>
</dbReference>
<dbReference type="GO" id="GO:0006796">
    <property type="term" value="P:phosphate-containing compound metabolic process"/>
    <property type="evidence" value="ECO:0007669"/>
    <property type="project" value="InterPro"/>
</dbReference>
<dbReference type="OrthoDB" id="1608002at2759"/>
<dbReference type="GO" id="GO:0000930">
    <property type="term" value="C:gamma-tubulin complex"/>
    <property type="evidence" value="ECO:0007669"/>
    <property type="project" value="UniProtKB-ARBA"/>
</dbReference>
<evidence type="ECO:0000256" key="14">
    <source>
        <dbReference type="ARBA" id="ARBA00047820"/>
    </source>
</evidence>
<dbReference type="InterPro" id="IPR041470">
    <property type="entry name" value="GCP_N"/>
</dbReference>
<evidence type="ECO:0000256" key="2">
    <source>
        <dbReference type="ARBA" id="ARBA00004245"/>
    </source>
</evidence>
<dbReference type="GO" id="GO:0004427">
    <property type="term" value="F:inorganic diphosphate phosphatase activity"/>
    <property type="evidence" value="ECO:0007669"/>
    <property type="project" value="UniProtKB-EC"/>
</dbReference>
<dbReference type="Pfam" id="PF00719">
    <property type="entry name" value="Pyrophosphatase"/>
    <property type="match status" value="1"/>
</dbReference>
<evidence type="ECO:0000256" key="3">
    <source>
        <dbReference type="ARBA" id="ARBA00006220"/>
    </source>
</evidence>
<comment type="similarity">
    <text evidence="3">Belongs to the PPase family.</text>
</comment>
<comment type="subcellular location">
    <subcellularLocation>
        <location evidence="2">Cytoplasm</location>
        <location evidence="2">Cytoskeleton</location>
    </subcellularLocation>
</comment>
<dbReference type="GO" id="GO:0007020">
    <property type="term" value="P:microtubule nucleation"/>
    <property type="evidence" value="ECO:0007669"/>
    <property type="project" value="UniProtKB-ARBA"/>
</dbReference>
<keyword evidence="9" id="KW-0378">Hydrolase</keyword>
<dbReference type="GO" id="GO:0005737">
    <property type="term" value="C:cytoplasm"/>
    <property type="evidence" value="ECO:0007669"/>
    <property type="project" value="InterPro"/>
</dbReference>
<dbReference type="Gene3D" id="1.20.120.1900">
    <property type="entry name" value="Gamma-tubulin complex, C-terminal domain"/>
    <property type="match status" value="1"/>
</dbReference>
<accession>A0A286UR04</accession>
<dbReference type="GO" id="GO:0005874">
    <property type="term" value="C:microtubule"/>
    <property type="evidence" value="ECO:0007669"/>
    <property type="project" value="UniProtKB-KW"/>
</dbReference>
<evidence type="ECO:0000256" key="4">
    <source>
        <dbReference type="ARBA" id="ARBA00010337"/>
    </source>
</evidence>
<reference evidence="17 18" key="1">
    <citation type="journal article" date="2017" name="Mol. Ecol.">
        <title>Comparative and population genomic landscape of Phellinus noxius: A hypervariable fungus causing root rot in trees.</title>
        <authorList>
            <person name="Chung C.L."/>
            <person name="Lee T.J."/>
            <person name="Akiba M."/>
            <person name="Lee H.H."/>
            <person name="Kuo T.H."/>
            <person name="Liu D."/>
            <person name="Ke H.M."/>
            <person name="Yokoi T."/>
            <person name="Roa M.B."/>
            <person name="Lu M.J."/>
            <person name="Chang Y.Y."/>
            <person name="Ann P.J."/>
            <person name="Tsai J.N."/>
            <person name="Chen C.Y."/>
            <person name="Tzean S.S."/>
            <person name="Ota Y."/>
            <person name="Hattori T."/>
            <person name="Sahashi N."/>
            <person name="Liou R.F."/>
            <person name="Kikuchi T."/>
            <person name="Tsai I.J."/>
        </authorList>
    </citation>
    <scope>NUCLEOTIDE SEQUENCE [LARGE SCALE GENOMIC DNA]</scope>
    <source>
        <strain evidence="17 18">FFPRI411160</strain>
    </source>
</reference>
<organism evidence="17 18">
    <name type="scientific">Pyrrhoderma noxium</name>
    <dbReference type="NCBI Taxonomy" id="2282107"/>
    <lineage>
        <taxon>Eukaryota</taxon>
        <taxon>Fungi</taxon>
        <taxon>Dikarya</taxon>
        <taxon>Basidiomycota</taxon>
        <taxon>Agaricomycotina</taxon>
        <taxon>Agaricomycetes</taxon>
        <taxon>Hymenochaetales</taxon>
        <taxon>Hymenochaetaceae</taxon>
        <taxon>Pyrrhoderma</taxon>
    </lineage>
</organism>
<evidence type="ECO:0000256" key="7">
    <source>
        <dbReference type="ARBA" id="ARBA00022701"/>
    </source>
</evidence>
<dbReference type="Proteomes" id="UP000217199">
    <property type="component" value="Unassembled WGS sequence"/>
</dbReference>
<dbReference type="Gene3D" id="3.90.80.10">
    <property type="entry name" value="Inorganic pyrophosphatase"/>
    <property type="match status" value="1"/>
</dbReference>
<evidence type="ECO:0000256" key="10">
    <source>
        <dbReference type="ARBA" id="ARBA00022842"/>
    </source>
</evidence>
<dbReference type="InterPro" id="IPR040457">
    <property type="entry name" value="GCP_C"/>
</dbReference>
<keyword evidence="10" id="KW-0460">Magnesium</keyword>
<evidence type="ECO:0000256" key="8">
    <source>
        <dbReference type="ARBA" id="ARBA00022723"/>
    </source>
</evidence>
<dbReference type="GO" id="GO:0000287">
    <property type="term" value="F:magnesium ion binding"/>
    <property type="evidence" value="ECO:0007669"/>
    <property type="project" value="InterPro"/>
</dbReference>
<evidence type="ECO:0000313" key="17">
    <source>
        <dbReference type="EMBL" id="PAV22026.1"/>
    </source>
</evidence>
<keyword evidence="18" id="KW-1185">Reference proteome</keyword>
<dbReference type="InterPro" id="IPR008162">
    <property type="entry name" value="Pyrophosphatase"/>
</dbReference>
<keyword evidence="11" id="KW-0206">Cytoskeleton</keyword>
<evidence type="ECO:0000256" key="5">
    <source>
        <dbReference type="ARBA" id="ARBA00012146"/>
    </source>
</evidence>
<dbReference type="InterPro" id="IPR036649">
    <property type="entry name" value="Pyrophosphatase_sf"/>
</dbReference>
<evidence type="ECO:0000256" key="1">
    <source>
        <dbReference type="ARBA" id="ARBA00001946"/>
    </source>
</evidence>
<gene>
    <name evidence="17" type="ORF">PNOK_0198300</name>
</gene>
<protein>
    <recommendedName>
        <fullName evidence="13">Inorganic pyrophosphatase</fullName>
        <ecNumber evidence="5">3.6.1.1</ecNumber>
    </recommendedName>
    <alternativeName>
        <fullName evidence="12">Pyrophosphate phospho-hydrolase</fullName>
    </alternativeName>
</protein>
<dbReference type="Pfam" id="PF17681">
    <property type="entry name" value="GCP_N_terminal"/>
    <property type="match status" value="1"/>
</dbReference>